<evidence type="ECO:0000313" key="2">
    <source>
        <dbReference type="Proteomes" id="UP001638806"/>
    </source>
</evidence>
<dbReference type="EMBL" id="JBGNUJ010000007">
    <property type="protein sequence ID" value="KAL3957259.1"/>
    <property type="molecule type" value="Genomic_DNA"/>
</dbReference>
<evidence type="ECO:0000313" key="1">
    <source>
        <dbReference type="EMBL" id="KAL3957259.1"/>
    </source>
</evidence>
<accession>A0ACC4DLS8</accession>
<gene>
    <name evidence="1" type="ORF">ACCO45_007837</name>
</gene>
<reference evidence="1" key="1">
    <citation type="submission" date="2024-12" db="EMBL/GenBank/DDBJ databases">
        <title>Comparative genomics and development of molecular markers within Purpureocillium lilacinum and among Purpureocillium species.</title>
        <authorList>
            <person name="Yeh Z.-Y."/>
            <person name="Ni N.-T."/>
            <person name="Lo P.-H."/>
            <person name="Mushyakhwo K."/>
            <person name="Lin C.-F."/>
            <person name="Nai Y.-S."/>
        </authorList>
    </citation>
    <scope>NUCLEOTIDE SEQUENCE</scope>
    <source>
        <strain evidence="1">NCHU-NPUST-175</strain>
    </source>
</reference>
<protein>
    <submittedName>
        <fullName evidence="1">Uncharacterized protein</fullName>
    </submittedName>
</protein>
<comment type="caution">
    <text evidence="1">The sequence shown here is derived from an EMBL/GenBank/DDBJ whole genome shotgun (WGS) entry which is preliminary data.</text>
</comment>
<organism evidence="1 2">
    <name type="scientific">Purpureocillium lilacinum</name>
    <name type="common">Paecilomyces lilacinus</name>
    <dbReference type="NCBI Taxonomy" id="33203"/>
    <lineage>
        <taxon>Eukaryota</taxon>
        <taxon>Fungi</taxon>
        <taxon>Dikarya</taxon>
        <taxon>Ascomycota</taxon>
        <taxon>Pezizomycotina</taxon>
        <taxon>Sordariomycetes</taxon>
        <taxon>Hypocreomycetidae</taxon>
        <taxon>Hypocreales</taxon>
        <taxon>Ophiocordycipitaceae</taxon>
        <taxon>Purpureocillium</taxon>
    </lineage>
</organism>
<name>A0ACC4DLS8_PURLI</name>
<sequence length="100" mass="11023">MTSWYNNLLTKTTSQISSLRSTLLSSDADGDTEDDTHVCRVLRNYYADKGRPFPPGCLPTQRPPRPRPPRRSTPSRRSDRDMVASGSRGSSSSKAPAAAR</sequence>
<dbReference type="Proteomes" id="UP001638806">
    <property type="component" value="Unassembled WGS sequence"/>
</dbReference>
<keyword evidence="2" id="KW-1185">Reference proteome</keyword>
<proteinExistence type="predicted"/>